<evidence type="ECO:0000256" key="4">
    <source>
        <dbReference type="ARBA" id="ARBA00022490"/>
    </source>
</evidence>
<organism evidence="14 15">
    <name type="scientific">Anoxynatronum buryatiense</name>
    <dbReference type="NCBI Taxonomy" id="489973"/>
    <lineage>
        <taxon>Bacteria</taxon>
        <taxon>Bacillati</taxon>
        <taxon>Bacillota</taxon>
        <taxon>Clostridia</taxon>
        <taxon>Eubacteriales</taxon>
        <taxon>Clostridiaceae</taxon>
        <taxon>Anoxynatronum</taxon>
    </lineage>
</organism>
<evidence type="ECO:0000256" key="10">
    <source>
        <dbReference type="ARBA" id="ARBA00066503"/>
    </source>
</evidence>
<evidence type="ECO:0000256" key="12">
    <source>
        <dbReference type="ARBA" id="ARBA00076160"/>
    </source>
</evidence>
<protein>
    <recommendedName>
        <fullName evidence="11 13">S-adenosylmethionine:tRNA ribosyltransferase-isomerase</fullName>
        <ecNumber evidence="10 13">2.4.99.17</ecNumber>
    </recommendedName>
    <alternativeName>
        <fullName evidence="12 13">Queuosine biosynthesis protein QueA</fullName>
    </alternativeName>
</protein>
<gene>
    <name evidence="13" type="primary">queA</name>
    <name evidence="14" type="ORF">SAMN06296020_103341</name>
</gene>
<evidence type="ECO:0000256" key="7">
    <source>
        <dbReference type="ARBA" id="ARBA00022785"/>
    </source>
</evidence>
<dbReference type="GO" id="GO:0008616">
    <property type="term" value="P:tRNA queuosine(34) biosynthetic process"/>
    <property type="evidence" value="ECO:0007669"/>
    <property type="project" value="UniProtKB-UniRule"/>
</dbReference>
<sequence length="343" mass="39373">MKTNEFYYELPEHLIAQHPLEKRDQSRLLTLNAKDRTIEHYHFSDIRHLLKPGDGLVINNSRVIPARLIGRKRYTNGRAEFLLLKQTQLNQWEVLAKPAKRIKTGTEVIFGKNDLRAVVREEKDEGLRIIEFMTDRPVLEVLEELGEMPLPPYIHEHLEDRERYQTVYSRHKGSAAAPTAGLHFTKELLEEIENMGVSIIPVTLHVGLGTFRPVQAEDVEAHEMHEEYYEISQESADAMNRIKTSGGRIVAVGTTTCRTLESAMCSGGSSIEEGSDWTRLFITPGYQFRWVDVLITNFHLPESTLLMLVSAFAGKDFVMESYRQAVDASYRFFSFGDAMWIER</sequence>
<evidence type="ECO:0000256" key="6">
    <source>
        <dbReference type="ARBA" id="ARBA00022691"/>
    </source>
</evidence>
<keyword evidence="15" id="KW-1185">Reference proteome</keyword>
<accession>A0AA46AIE0</accession>
<evidence type="ECO:0000313" key="15">
    <source>
        <dbReference type="Proteomes" id="UP001158066"/>
    </source>
</evidence>
<dbReference type="GO" id="GO:0051075">
    <property type="term" value="F:S-adenosylmethionine:tRNA ribosyltransferase-isomerase activity"/>
    <property type="evidence" value="ECO:0007669"/>
    <property type="project" value="UniProtKB-EC"/>
</dbReference>
<comment type="subunit">
    <text evidence="3 13">Monomer.</text>
</comment>
<evidence type="ECO:0000256" key="2">
    <source>
        <dbReference type="ARBA" id="ARBA00004691"/>
    </source>
</evidence>
<dbReference type="Proteomes" id="UP001158066">
    <property type="component" value="Unassembled WGS sequence"/>
</dbReference>
<keyword evidence="5 13" id="KW-0808">Transferase</keyword>
<dbReference type="FunFam" id="2.40.10.240:FF:000002">
    <property type="entry name" value="S-adenosylmethionine:tRNA ribosyltransferase-isomerase"/>
    <property type="match status" value="1"/>
</dbReference>
<dbReference type="NCBIfam" id="TIGR00113">
    <property type="entry name" value="queA"/>
    <property type="match status" value="1"/>
</dbReference>
<evidence type="ECO:0000256" key="8">
    <source>
        <dbReference type="ARBA" id="ARBA00052751"/>
    </source>
</evidence>
<name>A0AA46AIE0_9CLOT</name>
<comment type="subcellular location">
    <subcellularLocation>
        <location evidence="1 13">Cytoplasm</location>
    </subcellularLocation>
</comment>
<evidence type="ECO:0000256" key="1">
    <source>
        <dbReference type="ARBA" id="ARBA00004496"/>
    </source>
</evidence>
<keyword evidence="6 13" id="KW-0949">S-adenosyl-L-methionine</keyword>
<dbReference type="InterPro" id="IPR036100">
    <property type="entry name" value="QueA_sf"/>
</dbReference>
<reference evidence="14" key="1">
    <citation type="submission" date="2017-05" db="EMBL/GenBank/DDBJ databases">
        <authorList>
            <person name="Varghese N."/>
            <person name="Submissions S."/>
        </authorList>
    </citation>
    <scope>NUCLEOTIDE SEQUENCE</scope>
    <source>
        <strain evidence="14">Su22</strain>
    </source>
</reference>
<keyword evidence="7 13" id="KW-0671">Queuosine biosynthesis</keyword>
<evidence type="ECO:0000256" key="11">
    <source>
        <dbReference type="ARBA" id="ARBA00069325"/>
    </source>
</evidence>
<evidence type="ECO:0000313" key="14">
    <source>
        <dbReference type="EMBL" id="SMP49460.1"/>
    </source>
</evidence>
<dbReference type="GO" id="GO:0005737">
    <property type="term" value="C:cytoplasm"/>
    <property type="evidence" value="ECO:0007669"/>
    <property type="project" value="UniProtKB-SubCell"/>
</dbReference>
<dbReference type="RefSeq" id="WP_283408600.1">
    <property type="nucleotide sequence ID" value="NZ_FXUF01000003.1"/>
</dbReference>
<dbReference type="NCBIfam" id="NF001140">
    <property type="entry name" value="PRK00147.1"/>
    <property type="match status" value="1"/>
</dbReference>
<dbReference type="SUPFAM" id="SSF111337">
    <property type="entry name" value="QueA-like"/>
    <property type="match status" value="1"/>
</dbReference>
<proteinExistence type="inferred from homology"/>
<dbReference type="AlphaFoldDB" id="A0AA46AIE0"/>
<dbReference type="Gene3D" id="2.40.10.240">
    <property type="entry name" value="QueA-like"/>
    <property type="match status" value="1"/>
</dbReference>
<evidence type="ECO:0000256" key="3">
    <source>
        <dbReference type="ARBA" id="ARBA00011245"/>
    </source>
</evidence>
<dbReference type="PANTHER" id="PTHR30307:SF0">
    <property type="entry name" value="S-ADENOSYLMETHIONINE:TRNA RIBOSYLTRANSFERASE-ISOMERASE"/>
    <property type="match status" value="1"/>
</dbReference>
<dbReference type="EMBL" id="FXUF01000003">
    <property type="protein sequence ID" value="SMP49460.1"/>
    <property type="molecule type" value="Genomic_DNA"/>
</dbReference>
<comment type="pathway">
    <text evidence="2 13">tRNA modification; tRNA-queuosine biosynthesis.</text>
</comment>
<evidence type="ECO:0000256" key="5">
    <source>
        <dbReference type="ARBA" id="ARBA00022679"/>
    </source>
</evidence>
<comment type="function">
    <text evidence="13">Transfers and isomerizes the ribose moiety from AdoMet to the 7-aminomethyl group of 7-deazaguanine (preQ1-tRNA) to give epoxyqueuosine (oQ-tRNA).</text>
</comment>
<comment type="similarity">
    <text evidence="9 13">Belongs to the QueA family.</text>
</comment>
<dbReference type="InterPro" id="IPR003699">
    <property type="entry name" value="QueA"/>
</dbReference>
<dbReference type="FunFam" id="3.40.1780.10:FF:000001">
    <property type="entry name" value="S-adenosylmethionine:tRNA ribosyltransferase-isomerase"/>
    <property type="match status" value="1"/>
</dbReference>
<dbReference type="PANTHER" id="PTHR30307">
    <property type="entry name" value="S-ADENOSYLMETHIONINE:TRNA RIBOSYLTRANSFERASE-ISOMERASE"/>
    <property type="match status" value="1"/>
</dbReference>
<comment type="caution">
    <text evidence="14">The sequence shown here is derived from an EMBL/GenBank/DDBJ whole genome shotgun (WGS) entry which is preliminary data.</text>
</comment>
<dbReference type="HAMAP" id="MF_00113">
    <property type="entry name" value="QueA"/>
    <property type="match status" value="1"/>
</dbReference>
<comment type="catalytic activity">
    <reaction evidence="8 13">
        <text>7-aminomethyl-7-carbaguanosine(34) in tRNA + S-adenosyl-L-methionine = epoxyqueuosine(34) in tRNA + adenine + L-methionine + 2 H(+)</text>
        <dbReference type="Rhea" id="RHEA:32155"/>
        <dbReference type="Rhea" id="RHEA-COMP:10342"/>
        <dbReference type="Rhea" id="RHEA-COMP:18582"/>
        <dbReference type="ChEBI" id="CHEBI:15378"/>
        <dbReference type="ChEBI" id="CHEBI:16708"/>
        <dbReference type="ChEBI" id="CHEBI:57844"/>
        <dbReference type="ChEBI" id="CHEBI:59789"/>
        <dbReference type="ChEBI" id="CHEBI:82833"/>
        <dbReference type="ChEBI" id="CHEBI:194443"/>
        <dbReference type="EC" id="2.4.99.17"/>
    </reaction>
</comment>
<dbReference type="EC" id="2.4.99.17" evidence="10 13"/>
<evidence type="ECO:0000256" key="13">
    <source>
        <dbReference type="HAMAP-Rule" id="MF_00113"/>
    </source>
</evidence>
<dbReference type="InterPro" id="IPR042119">
    <property type="entry name" value="QueA_dom2"/>
</dbReference>
<dbReference type="Gene3D" id="3.40.1780.10">
    <property type="entry name" value="QueA-like"/>
    <property type="match status" value="1"/>
</dbReference>
<dbReference type="Pfam" id="PF02547">
    <property type="entry name" value="Queuosine_synth"/>
    <property type="match status" value="1"/>
</dbReference>
<keyword evidence="4 13" id="KW-0963">Cytoplasm</keyword>
<dbReference type="InterPro" id="IPR042118">
    <property type="entry name" value="QueA_dom1"/>
</dbReference>
<evidence type="ECO:0000256" key="9">
    <source>
        <dbReference type="ARBA" id="ARBA00061210"/>
    </source>
</evidence>